<gene>
    <name evidence="9" type="ORF">PsYK624_119880</name>
</gene>
<dbReference type="InterPro" id="IPR036590">
    <property type="entry name" value="SRAP-like"/>
</dbReference>
<evidence type="ECO:0000313" key="9">
    <source>
        <dbReference type="EMBL" id="GJE95800.1"/>
    </source>
</evidence>
<evidence type="ECO:0000256" key="2">
    <source>
        <dbReference type="ARBA" id="ARBA00022670"/>
    </source>
</evidence>
<evidence type="ECO:0000256" key="3">
    <source>
        <dbReference type="ARBA" id="ARBA00022763"/>
    </source>
</evidence>
<dbReference type="GO" id="GO:0106300">
    <property type="term" value="P:protein-DNA covalent cross-linking repair"/>
    <property type="evidence" value="ECO:0007669"/>
    <property type="project" value="InterPro"/>
</dbReference>
<evidence type="ECO:0000256" key="8">
    <source>
        <dbReference type="SAM" id="MobiDB-lite"/>
    </source>
</evidence>
<protein>
    <recommendedName>
        <fullName evidence="11">DUF159-domain-containing protein</fullName>
    </recommendedName>
</protein>
<dbReference type="GO" id="GO:0006508">
    <property type="term" value="P:proteolysis"/>
    <property type="evidence" value="ECO:0007669"/>
    <property type="project" value="UniProtKB-KW"/>
</dbReference>
<reference evidence="9 10" key="1">
    <citation type="submission" date="2021-08" db="EMBL/GenBank/DDBJ databases">
        <title>Draft Genome Sequence of Phanerochaete sordida strain YK-624.</title>
        <authorList>
            <person name="Mori T."/>
            <person name="Dohra H."/>
            <person name="Suzuki T."/>
            <person name="Kawagishi H."/>
            <person name="Hirai H."/>
        </authorList>
    </citation>
    <scope>NUCLEOTIDE SEQUENCE [LARGE SCALE GENOMIC DNA]</scope>
    <source>
        <strain evidence="9 10">YK-624</strain>
    </source>
</reference>
<proteinExistence type="inferred from homology"/>
<feature type="compositionally biased region" description="Low complexity" evidence="8">
    <location>
        <begin position="407"/>
        <end position="417"/>
    </location>
</feature>
<feature type="compositionally biased region" description="Polar residues" evidence="8">
    <location>
        <begin position="258"/>
        <end position="267"/>
    </location>
</feature>
<sequence length="461" mass="49749">MPLLHLKLALHLEPLDVGHTLATHYDCIPTHIFGDPPFVPSYNLKPGCVLPVLHCPVHPALSSASQAAAHVVLRTMRWGLLPNWSEYEGVGTPVVKTTAVVEGTKPMWVTLRRMQRCAVVCQGFFVWRGHGKASHPFYVLDKTAPVILLAGLYDTVKSPEGDKYTFTLLHHSDNTYSESLSPIVLHDSITLSAWLDTGSQLWNPGLDELITPATSIYKFLSSYQVLPRIERERSSSPSMIQPISRRTDGIAMAFTRQTARSAPTQTPAEHDEALPATQRSQHTGPSPQLAGSAPPRTPLRPLPPSQRAEPKRRGTRGSAKRGAPSRRGKRARSRSPPKATGPPAKRPRVQVAAQLRDPSVEIIERPPAVQTDRESSPDIVEIPPPARRSARANVQTTATAGPSRTVGASSARATGARAGERMPSESAAPSVIAVSAAPSPSPPPDVKGKGKESVRSRRGAA</sequence>
<keyword evidence="5" id="KW-0190">Covalent protein-DNA linkage</keyword>
<evidence type="ECO:0000256" key="7">
    <source>
        <dbReference type="ARBA" id="ARBA00023239"/>
    </source>
</evidence>
<dbReference type="SUPFAM" id="SSF143081">
    <property type="entry name" value="BB1717-like"/>
    <property type="match status" value="1"/>
</dbReference>
<keyword evidence="4" id="KW-0378">Hydrolase</keyword>
<evidence type="ECO:0008006" key="11">
    <source>
        <dbReference type="Google" id="ProtNLM"/>
    </source>
</evidence>
<dbReference type="PANTHER" id="PTHR13604">
    <property type="entry name" value="DC12-RELATED"/>
    <property type="match status" value="1"/>
</dbReference>
<evidence type="ECO:0000256" key="5">
    <source>
        <dbReference type="ARBA" id="ARBA00023124"/>
    </source>
</evidence>
<dbReference type="EMBL" id="BPQB01000052">
    <property type="protein sequence ID" value="GJE95800.1"/>
    <property type="molecule type" value="Genomic_DNA"/>
</dbReference>
<feature type="region of interest" description="Disordered" evidence="8">
    <location>
        <begin position="258"/>
        <end position="461"/>
    </location>
</feature>
<evidence type="ECO:0000256" key="6">
    <source>
        <dbReference type="ARBA" id="ARBA00023125"/>
    </source>
</evidence>
<keyword evidence="10" id="KW-1185">Reference proteome</keyword>
<evidence type="ECO:0000256" key="4">
    <source>
        <dbReference type="ARBA" id="ARBA00022801"/>
    </source>
</evidence>
<keyword evidence="7" id="KW-0456">Lyase</keyword>
<dbReference type="GO" id="GO:0008233">
    <property type="term" value="F:peptidase activity"/>
    <property type="evidence" value="ECO:0007669"/>
    <property type="project" value="UniProtKB-KW"/>
</dbReference>
<comment type="similarity">
    <text evidence="1">Belongs to the SOS response-associated peptidase family.</text>
</comment>
<comment type="caution">
    <text evidence="9">The sequence shown here is derived from an EMBL/GenBank/DDBJ whole genome shotgun (WGS) entry which is preliminary data.</text>
</comment>
<feature type="compositionally biased region" description="Basic and acidic residues" evidence="8">
    <location>
        <begin position="446"/>
        <end position="455"/>
    </location>
</feature>
<feature type="compositionally biased region" description="Basic residues" evidence="8">
    <location>
        <begin position="313"/>
        <end position="335"/>
    </location>
</feature>
<accession>A0A9P3LHY1</accession>
<keyword evidence="6" id="KW-0238">DNA-binding</keyword>
<organism evidence="9 10">
    <name type="scientific">Phanerochaete sordida</name>
    <dbReference type="NCBI Taxonomy" id="48140"/>
    <lineage>
        <taxon>Eukaryota</taxon>
        <taxon>Fungi</taxon>
        <taxon>Dikarya</taxon>
        <taxon>Basidiomycota</taxon>
        <taxon>Agaricomycotina</taxon>
        <taxon>Agaricomycetes</taxon>
        <taxon>Polyporales</taxon>
        <taxon>Phanerochaetaceae</taxon>
        <taxon>Phanerochaete</taxon>
    </lineage>
</organism>
<keyword evidence="3" id="KW-0227">DNA damage</keyword>
<dbReference type="PANTHER" id="PTHR13604:SF0">
    <property type="entry name" value="ABASIC SITE PROCESSING PROTEIN HMCES"/>
    <property type="match status" value="1"/>
</dbReference>
<feature type="compositionally biased region" description="Pro residues" evidence="8">
    <location>
        <begin position="295"/>
        <end position="304"/>
    </location>
</feature>
<dbReference type="GO" id="GO:0016829">
    <property type="term" value="F:lyase activity"/>
    <property type="evidence" value="ECO:0007669"/>
    <property type="project" value="UniProtKB-KW"/>
</dbReference>
<dbReference type="AlphaFoldDB" id="A0A9P3LHY1"/>
<evidence type="ECO:0000256" key="1">
    <source>
        <dbReference type="ARBA" id="ARBA00008136"/>
    </source>
</evidence>
<feature type="compositionally biased region" description="Polar residues" evidence="8">
    <location>
        <begin position="277"/>
        <end position="286"/>
    </location>
</feature>
<feature type="compositionally biased region" description="Polar residues" evidence="8">
    <location>
        <begin position="392"/>
        <end position="402"/>
    </location>
</feature>
<name>A0A9P3LHY1_9APHY</name>
<dbReference type="Pfam" id="PF02586">
    <property type="entry name" value="SRAP"/>
    <property type="match status" value="1"/>
</dbReference>
<evidence type="ECO:0000313" key="10">
    <source>
        <dbReference type="Proteomes" id="UP000703269"/>
    </source>
</evidence>
<dbReference type="OrthoDB" id="2111841at2759"/>
<keyword evidence="2" id="KW-0645">Protease</keyword>
<dbReference type="GO" id="GO:0003697">
    <property type="term" value="F:single-stranded DNA binding"/>
    <property type="evidence" value="ECO:0007669"/>
    <property type="project" value="InterPro"/>
</dbReference>
<dbReference type="Gene3D" id="3.90.1680.10">
    <property type="entry name" value="SOS response associated peptidase-like"/>
    <property type="match status" value="1"/>
</dbReference>
<dbReference type="InterPro" id="IPR003738">
    <property type="entry name" value="SRAP"/>
</dbReference>
<feature type="compositionally biased region" description="Low complexity" evidence="8">
    <location>
        <begin position="424"/>
        <end position="438"/>
    </location>
</feature>
<dbReference type="Proteomes" id="UP000703269">
    <property type="component" value="Unassembled WGS sequence"/>
</dbReference>